<keyword evidence="2" id="KW-1185">Reference proteome</keyword>
<proteinExistence type="predicted"/>
<accession>A0AC60P2H0</accession>
<evidence type="ECO:0000313" key="1">
    <source>
        <dbReference type="EMBL" id="KAG0413580.1"/>
    </source>
</evidence>
<protein>
    <submittedName>
        <fullName evidence="1">Uncharacterized protein</fullName>
    </submittedName>
</protein>
<comment type="caution">
    <text evidence="1">The sequence shown here is derived from an EMBL/GenBank/DDBJ whole genome shotgun (WGS) entry which is preliminary data.</text>
</comment>
<evidence type="ECO:0000313" key="2">
    <source>
        <dbReference type="Proteomes" id="UP000805193"/>
    </source>
</evidence>
<reference evidence="1 2" key="1">
    <citation type="journal article" date="2020" name="Cell">
        <title>Large-Scale Comparative Analyses of Tick Genomes Elucidate Their Genetic Diversity and Vector Capacities.</title>
        <authorList>
            <consortium name="Tick Genome and Microbiome Consortium (TIGMIC)"/>
            <person name="Jia N."/>
            <person name="Wang J."/>
            <person name="Shi W."/>
            <person name="Du L."/>
            <person name="Sun Y."/>
            <person name="Zhan W."/>
            <person name="Jiang J.F."/>
            <person name="Wang Q."/>
            <person name="Zhang B."/>
            <person name="Ji P."/>
            <person name="Bell-Sakyi L."/>
            <person name="Cui X.M."/>
            <person name="Yuan T.T."/>
            <person name="Jiang B.G."/>
            <person name="Yang W.F."/>
            <person name="Lam T.T."/>
            <person name="Chang Q.C."/>
            <person name="Ding S.J."/>
            <person name="Wang X.J."/>
            <person name="Zhu J.G."/>
            <person name="Ruan X.D."/>
            <person name="Zhao L."/>
            <person name="Wei J.T."/>
            <person name="Ye R.Z."/>
            <person name="Que T.C."/>
            <person name="Du C.H."/>
            <person name="Zhou Y.H."/>
            <person name="Cheng J.X."/>
            <person name="Dai P.F."/>
            <person name="Guo W.B."/>
            <person name="Han X.H."/>
            <person name="Huang E.J."/>
            <person name="Li L.F."/>
            <person name="Wei W."/>
            <person name="Gao Y.C."/>
            <person name="Liu J.Z."/>
            <person name="Shao H.Z."/>
            <person name="Wang X."/>
            <person name="Wang C.C."/>
            <person name="Yang T.C."/>
            <person name="Huo Q.B."/>
            <person name="Li W."/>
            <person name="Chen H.Y."/>
            <person name="Chen S.E."/>
            <person name="Zhou L.G."/>
            <person name="Ni X.B."/>
            <person name="Tian J.H."/>
            <person name="Sheng Y."/>
            <person name="Liu T."/>
            <person name="Pan Y.S."/>
            <person name="Xia L.Y."/>
            <person name="Li J."/>
            <person name="Zhao F."/>
            <person name="Cao W.C."/>
        </authorList>
    </citation>
    <scope>NUCLEOTIDE SEQUENCE [LARGE SCALE GENOMIC DNA]</scope>
    <source>
        <strain evidence="1">Iper-2018</strain>
    </source>
</reference>
<gene>
    <name evidence="1" type="ORF">HPB47_009272</name>
</gene>
<dbReference type="Proteomes" id="UP000805193">
    <property type="component" value="Unassembled WGS sequence"/>
</dbReference>
<sequence length="93" mass="9917">MTCVAQVVCDTLVIPIRICYWVQEGQQDWREACLDGGGGGKGGVFPKSKVQCRRLGQRPRGGLRANLGFGPGDASSVLSTRGRPKARGRGGCR</sequence>
<name>A0AC60P2H0_IXOPE</name>
<organism evidence="1 2">
    <name type="scientific">Ixodes persulcatus</name>
    <name type="common">Taiga tick</name>
    <dbReference type="NCBI Taxonomy" id="34615"/>
    <lineage>
        <taxon>Eukaryota</taxon>
        <taxon>Metazoa</taxon>
        <taxon>Ecdysozoa</taxon>
        <taxon>Arthropoda</taxon>
        <taxon>Chelicerata</taxon>
        <taxon>Arachnida</taxon>
        <taxon>Acari</taxon>
        <taxon>Parasitiformes</taxon>
        <taxon>Ixodida</taxon>
        <taxon>Ixodoidea</taxon>
        <taxon>Ixodidae</taxon>
        <taxon>Ixodinae</taxon>
        <taxon>Ixodes</taxon>
    </lineage>
</organism>
<dbReference type="EMBL" id="JABSTQ010011247">
    <property type="protein sequence ID" value="KAG0413580.1"/>
    <property type="molecule type" value="Genomic_DNA"/>
</dbReference>